<gene>
    <name evidence="1" type="ORF">PROQFM164_S01g000695</name>
</gene>
<accession>W6PT19</accession>
<evidence type="ECO:0000313" key="1">
    <source>
        <dbReference type="EMBL" id="CDM26886.1"/>
    </source>
</evidence>
<protein>
    <submittedName>
        <fullName evidence="1">Uncharacterized protein</fullName>
    </submittedName>
</protein>
<keyword evidence="2" id="KW-1185">Reference proteome</keyword>
<name>W6PT19_PENRF</name>
<evidence type="ECO:0000313" key="2">
    <source>
        <dbReference type="Proteomes" id="UP000030686"/>
    </source>
</evidence>
<reference evidence="1" key="1">
    <citation type="journal article" date="2014" name="Nat. Commun.">
        <title>Multiple recent horizontal transfers of a large genomic region in cheese making fungi.</title>
        <authorList>
            <person name="Cheeseman K."/>
            <person name="Ropars J."/>
            <person name="Renault P."/>
            <person name="Dupont J."/>
            <person name="Gouzy J."/>
            <person name="Branca A."/>
            <person name="Abraham A.L."/>
            <person name="Ceppi M."/>
            <person name="Conseiller E."/>
            <person name="Debuchy R."/>
            <person name="Malagnac F."/>
            <person name="Goarin A."/>
            <person name="Silar P."/>
            <person name="Lacoste S."/>
            <person name="Sallet E."/>
            <person name="Bensimon A."/>
            <person name="Giraud T."/>
            <person name="Brygoo Y."/>
        </authorList>
    </citation>
    <scope>NUCLEOTIDE SEQUENCE [LARGE SCALE GENOMIC DNA]</scope>
    <source>
        <strain evidence="1">FM164</strain>
    </source>
</reference>
<dbReference type="EMBL" id="HG792015">
    <property type="protein sequence ID" value="CDM26886.1"/>
    <property type="molecule type" value="Genomic_DNA"/>
</dbReference>
<organism evidence="1 2">
    <name type="scientific">Penicillium roqueforti (strain FM164)</name>
    <dbReference type="NCBI Taxonomy" id="1365484"/>
    <lineage>
        <taxon>Eukaryota</taxon>
        <taxon>Fungi</taxon>
        <taxon>Dikarya</taxon>
        <taxon>Ascomycota</taxon>
        <taxon>Pezizomycotina</taxon>
        <taxon>Eurotiomycetes</taxon>
        <taxon>Eurotiomycetidae</taxon>
        <taxon>Eurotiales</taxon>
        <taxon>Aspergillaceae</taxon>
        <taxon>Penicillium</taxon>
    </lineage>
</organism>
<dbReference type="OrthoDB" id="432281at2759"/>
<sequence length="335" mass="37754">MDARSMPRIYINHLELVKNEAINSISIAFFRAYISYLLQNLIRVLTRLASFRQPSEGGIENMCHKKPLIPAMGNLSMFPAEIIFNILDELLASSPRLTHENFHAINQLTKTNRTLEQYIKLGWMGSNASNSFKQGVNTVQWYSNSDNANKALTLQGVDPQRIMPIEGPRGLGPDLITGIILADCTDCFEWFSEVLPATHMSCCNEGGWSFLSLALYARAEKLLDLFFLSGFPFEPRDFIIGSANAMGKGPSILGLAASSRDHQSFSRLFRKLKEVLNGHGFQRTLRDRLTGKERAAIRSVAPQYLQKMLYEAGLVTMHPALRYSPYYSGKRTLMY</sequence>
<dbReference type="AlphaFoldDB" id="W6PT19"/>
<proteinExistence type="predicted"/>
<dbReference type="OMA" id="MSCCNEG"/>
<dbReference type="Proteomes" id="UP000030686">
    <property type="component" value="Unassembled WGS sequence"/>
</dbReference>
<dbReference type="STRING" id="1365484.W6PT19"/>